<dbReference type="InterPro" id="IPR017853">
    <property type="entry name" value="GH"/>
</dbReference>
<evidence type="ECO:0000256" key="1">
    <source>
        <dbReference type="ARBA" id="ARBA00007806"/>
    </source>
</evidence>
<dbReference type="Proteomes" id="UP001144256">
    <property type="component" value="Unassembled WGS sequence"/>
</dbReference>
<dbReference type="InterPro" id="IPR011013">
    <property type="entry name" value="Gal_mutarotase_sf_dom"/>
</dbReference>
<comment type="caution">
    <text evidence="6">The sequence shown here is derived from an EMBL/GenBank/DDBJ whole genome shotgun (WGS) entry which is preliminary data.</text>
</comment>
<accession>A0A9W5YDU2</accession>
<protein>
    <submittedName>
        <fullName evidence="6">Glycosyl hydrolase</fullName>
    </submittedName>
</protein>
<comment type="similarity">
    <text evidence="1 2">Belongs to the glycosyl hydrolase 31 family.</text>
</comment>
<dbReference type="GO" id="GO:0004553">
    <property type="term" value="F:hydrolase activity, hydrolyzing O-glycosyl compounds"/>
    <property type="evidence" value="ECO:0007669"/>
    <property type="project" value="InterPro"/>
</dbReference>
<dbReference type="InterPro" id="IPR025887">
    <property type="entry name" value="Glyco_hydro_31_N_dom"/>
</dbReference>
<dbReference type="Gene3D" id="3.20.20.80">
    <property type="entry name" value="Glycosidases"/>
    <property type="match status" value="1"/>
</dbReference>
<keyword evidence="2" id="KW-0326">Glycosidase</keyword>
<dbReference type="InterPro" id="IPR000322">
    <property type="entry name" value="Glyco_hydro_31_TIM"/>
</dbReference>
<evidence type="ECO:0000259" key="5">
    <source>
        <dbReference type="Pfam" id="PF21365"/>
    </source>
</evidence>
<organism evidence="6 7">
    <name type="scientific">Vallitalea longa</name>
    <dbReference type="NCBI Taxonomy" id="2936439"/>
    <lineage>
        <taxon>Bacteria</taxon>
        <taxon>Bacillati</taxon>
        <taxon>Bacillota</taxon>
        <taxon>Clostridia</taxon>
        <taxon>Lachnospirales</taxon>
        <taxon>Vallitaleaceae</taxon>
        <taxon>Vallitalea</taxon>
    </lineage>
</organism>
<evidence type="ECO:0000313" key="7">
    <source>
        <dbReference type="Proteomes" id="UP001144256"/>
    </source>
</evidence>
<dbReference type="PANTHER" id="PTHR43863:SF2">
    <property type="entry name" value="MALTASE-GLUCOAMYLASE"/>
    <property type="match status" value="1"/>
</dbReference>
<evidence type="ECO:0000256" key="2">
    <source>
        <dbReference type="RuleBase" id="RU361185"/>
    </source>
</evidence>
<dbReference type="CDD" id="cd14752">
    <property type="entry name" value="GH31_N"/>
    <property type="match status" value="1"/>
</dbReference>
<dbReference type="AlphaFoldDB" id="A0A9W5YDU2"/>
<gene>
    <name evidence="6" type="ORF">SH1V18_29980</name>
</gene>
<dbReference type="PANTHER" id="PTHR43863">
    <property type="entry name" value="HYDROLASE, PUTATIVE (AFU_ORTHOLOGUE AFUA_1G03140)-RELATED"/>
    <property type="match status" value="1"/>
</dbReference>
<dbReference type="InterPro" id="IPR051816">
    <property type="entry name" value="Glycosyl_Hydrolase_31"/>
</dbReference>
<evidence type="ECO:0000313" key="6">
    <source>
        <dbReference type="EMBL" id="GKX30518.1"/>
    </source>
</evidence>
<feature type="domain" description="Glycoside hydrolase family 31 TIM barrel" evidence="3">
    <location>
        <begin position="239"/>
        <end position="573"/>
    </location>
</feature>
<name>A0A9W5YDU2_9FIRM</name>
<dbReference type="SUPFAM" id="SSF74650">
    <property type="entry name" value="Galactose mutarotase-like"/>
    <property type="match status" value="1"/>
</dbReference>
<dbReference type="InterPro" id="IPR013780">
    <property type="entry name" value="Glyco_hydro_b"/>
</dbReference>
<feature type="domain" description="Glycoside hydrolase family 31 N-terminal" evidence="4">
    <location>
        <begin position="20"/>
        <end position="194"/>
    </location>
</feature>
<dbReference type="CDD" id="cd06591">
    <property type="entry name" value="GH31_xylosidase_XylS"/>
    <property type="match status" value="1"/>
</dbReference>
<keyword evidence="7" id="KW-1185">Reference proteome</keyword>
<dbReference type="GO" id="GO:0005975">
    <property type="term" value="P:carbohydrate metabolic process"/>
    <property type="evidence" value="ECO:0007669"/>
    <property type="project" value="InterPro"/>
</dbReference>
<dbReference type="Pfam" id="PF13802">
    <property type="entry name" value="Gal_mutarotas_2"/>
    <property type="match status" value="1"/>
</dbReference>
<dbReference type="InterPro" id="IPR048395">
    <property type="entry name" value="Glyco_hydro_31_C"/>
</dbReference>
<dbReference type="SUPFAM" id="SSF51445">
    <property type="entry name" value="(Trans)glycosidases"/>
    <property type="match status" value="1"/>
</dbReference>
<dbReference type="RefSeq" id="WP_281816772.1">
    <property type="nucleotide sequence ID" value="NZ_BRLB01000010.1"/>
</dbReference>
<feature type="domain" description="Glycosyl hydrolase family 31 C-terminal" evidence="5">
    <location>
        <begin position="584"/>
        <end position="667"/>
    </location>
</feature>
<dbReference type="Gene3D" id="2.60.40.1760">
    <property type="entry name" value="glycosyl hydrolase (family 31)"/>
    <property type="match status" value="1"/>
</dbReference>
<evidence type="ECO:0000259" key="4">
    <source>
        <dbReference type="Pfam" id="PF13802"/>
    </source>
</evidence>
<keyword evidence="2 6" id="KW-0378">Hydrolase</keyword>
<sequence length="677" mass="77302">MISITKTGILRVYDSEKMLVETFGKNSVRVRVTKLDKFTNENWALIPQEEIIPEIELTYSKKQENEQKVNSEEKIETDGAVLVNGNIKVIINNAGKLIIKNNQDKILLTEFESNRHTSLKIQSRQLKGLRGGNFSASLKFDSDPNEKIYGMGQYQNGIFNLKGCVLEMAQRNSQASVPFMYSSLNYGFLWNNPSVGRVSFGTNITEWEASSTKQIDFWITAGDNPSKIIETYMSVTGKPPVMPEHGLGFWQSKLRYQTQDELLTVAREYKKRGIPLDVIVADFFHWTLEGTWAFDAEYWPDPAAMVKELTEMGTKLMVSIWPTVSIYSPYYKEMKDKGYLVRSENGVKINMLMIDPTSFVDVTNPDARNYMWQKAKDNYVKYGITDFWLDVAEPEFTSCDFENYRYHKGSCSEVGNVYPVMYTKTFYEGLKQEGVDAVNLVRCAWAGSQKYGALVWSGDIPSTFESLKTQIVCGLQMAIAGIPWWTTDIGGFHDGVVDDSDFQELLIRWFQYGTFCPVMRLHGNRLPLKAPMSKVGGGRCGSGADNEIWSFGDKNYHIMKHFIEIRNKLKPYIRKLMDDSHKKGTPIIRPLFYEFPDDTDVWDINDEYMFGEDILVAPVVELGMEKRNVYLPNGTSWIDVNSGKKYDGGQSVECLTPIDVIPLFVRESQDKLIECLI</sequence>
<dbReference type="Gene3D" id="2.60.40.1180">
    <property type="entry name" value="Golgi alpha-mannosidase II"/>
    <property type="match status" value="1"/>
</dbReference>
<dbReference type="GO" id="GO:0030246">
    <property type="term" value="F:carbohydrate binding"/>
    <property type="evidence" value="ECO:0007669"/>
    <property type="project" value="InterPro"/>
</dbReference>
<evidence type="ECO:0000259" key="3">
    <source>
        <dbReference type="Pfam" id="PF01055"/>
    </source>
</evidence>
<dbReference type="Pfam" id="PF01055">
    <property type="entry name" value="Glyco_hydro_31_2nd"/>
    <property type="match status" value="1"/>
</dbReference>
<proteinExistence type="inferred from homology"/>
<dbReference type="EMBL" id="BRLB01000010">
    <property type="protein sequence ID" value="GKX30518.1"/>
    <property type="molecule type" value="Genomic_DNA"/>
</dbReference>
<dbReference type="Pfam" id="PF21365">
    <property type="entry name" value="Glyco_hydro_31_3rd"/>
    <property type="match status" value="1"/>
</dbReference>
<reference evidence="6" key="1">
    <citation type="submission" date="2022-06" db="EMBL/GenBank/DDBJ databases">
        <title>Vallitalea longa sp. nov., an anaerobic bacterium isolated from marine sediment.</title>
        <authorList>
            <person name="Hirano S."/>
            <person name="Terahara T."/>
            <person name="Mori K."/>
            <person name="Hamada M."/>
            <person name="Matsumoto R."/>
            <person name="Kobayashi T."/>
        </authorList>
    </citation>
    <scope>NUCLEOTIDE SEQUENCE</scope>
    <source>
        <strain evidence="6">SH18-1</strain>
    </source>
</reference>
<dbReference type="SUPFAM" id="SSF51011">
    <property type="entry name" value="Glycosyl hydrolase domain"/>
    <property type="match status" value="1"/>
</dbReference>